<evidence type="ECO:0000313" key="1">
    <source>
        <dbReference type="EMBL" id="MDR6240549.1"/>
    </source>
</evidence>
<organism evidence="1 2">
    <name type="scientific">Aureibacter tunicatorum</name>
    <dbReference type="NCBI Taxonomy" id="866807"/>
    <lineage>
        <taxon>Bacteria</taxon>
        <taxon>Pseudomonadati</taxon>
        <taxon>Bacteroidota</taxon>
        <taxon>Cytophagia</taxon>
        <taxon>Cytophagales</taxon>
        <taxon>Persicobacteraceae</taxon>
        <taxon>Aureibacter</taxon>
    </lineage>
</organism>
<dbReference type="InterPro" id="IPR025366">
    <property type="entry name" value="DUF4270"/>
</dbReference>
<proteinExistence type="predicted"/>
<dbReference type="Pfam" id="PF14092">
    <property type="entry name" value="DUF4270"/>
    <property type="match status" value="1"/>
</dbReference>
<sequence length="479" mass="55162">MRNTFEENLNGGKEMRLYIGGILLFITMIAGGCHQSDESFSFVDDDYKDGWEAVFIDTVTVEVGTVWYDNVSTQGGTNLVLGSVNDNEFGDVKAMSFIQMAAPKNLPTLDEEVDVVYDSMVMYMKFNGYYYGDTLAPIQFKSNALSSRIHVDDVSSDEKEPRSYFISSDSIPIYEDSELFNVNVQPRPGRMDTLKIRFNREFEENFFTYLKSRENSQIDEEKFLQYIHGIRMSAHRSNQDQKGVALGFQYGNSSGDPNAPSMPSFVKIYYHKRNDFDEVTYSVDFPIGPEDKRFNHYSSNWTDTELDFIKESEKAYPSTTTDNFTYIQDGTGLMLRLDIPHLGNLSQLGNDYMFSNAHLIMEPYVDIYDTEHFVPSTLGLYWSDYSNAIKGEVIDPVTQVPYTATYFHDKFDGEKMYSFDITPFIDVVLRTDPYQQLNFMIRSTSTSTGINRVKLGDMKDKKIYLRLIYLRNKNKVGYE</sequence>
<name>A0AAE4BRU2_9BACT</name>
<keyword evidence="2" id="KW-1185">Reference proteome</keyword>
<dbReference type="RefSeq" id="WP_309940568.1">
    <property type="nucleotide sequence ID" value="NZ_AP025306.1"/>
</dbReference>
<evidence type="ECO:0008006" key="3">
    <source>
        <dbReference type="Google" id="ProtNLM"/>
    </source>
</evidence>
<reference evidence="1" key="1">
    <citation type="submission" date="2023-07" db="EMBL/GenBank/DDBJ databases">
        <title>Genomic Encyclopedia of Type Strains, Phase IV (KMG-IV): sequencing the most valuable type-strain genomes for metagenomic binning, comparative biology and taxonomic classification.</title>
        <authorList>
            <person name="Goeker M."/>
        </authorList>
    </citation>
    <scope>NUCLEOTIDE SEQUENCE</scope>
    <source>
        <strain evidence="1">DSM 26174</strain>
    </source>
</reference>
<dbReference type="Proteomes" id="UP001185092">
    <property type="component" value="Unassembled WGS sequence"/>
</dbReference>
<evidence type="ECO:0000313" key="2">
    <source>
        <dbReference type="Proteomes" id="UP001185092"/>
    </source>
</evidence>
<comment type="caution">
    <text evidence="1">The sequence shown here is derived from an EMBL/GenBank/DDBJ whole genome shotgun (WGS) entry which is preliminary data.</text>
</comment>
<dbReference type="EMBL" id="JAVDQD010000005">
    <property type="protein sequence ID" value="MDR6240549.1"/>
    <property type="molecule type" value="Genomic_DNA"/>
</dbReference>
<dbReference type="AlphaFoldDB" id="A0AAE4BRU2"/>
<gene>
    <name evidence="1" type="ORF">HNQ88_003625</name>
</gene>
<dbReference type="PROSITE" id="PS51257">
    <property type="entry name" value="PROKAR_LIPOPROTEIN"/>
    <property type="match status" value="1"/>
</dbReference>
<protein>
    <recommendedName>
        <fullName evidence="3">DUF4270 family protein</fullName>
    </recommendedName>
</protein>
<accession>A0AAE4BRU2</accession>